<name>A0A2V5ILA0_9EURO</name>
<keyword evidence="2" id="KW-1185">Reference proteome</keyword>
<organism evidence="1 2">
    <name type="scientific">Aspergillus indologenus CBS 114.80</name>
    <dbReference type="NCBI Taxonomy" id="1450541"/>
    <lineage>
        <taxon>Eukaryota</taxon>
        <taxon>Fungi</taxon>
        <taxon>Dikarya</taxon>
        <taxon>Ascomycota</taxon>
        <taxon>Pezizomycotina</taxon>
        <taxon>Eurotiomycetes</taxon>
        <taxon>Eurotiomycetidae</taxon>
        <taxon>Eurotiales</taxon>
        <taxon>Aspergillaceae</taxon>
        <taxon>Aspergillus</taxon>
        <taxon>Aspergillus subgen. Circumdati</taxon>
    </lineage>
</organism>
<gene>
    <name evidence="1" type="ORF">BP00DRAFT_9181</name>
</gene>
<proteinExistence type="predicted"/>
<evidence type="ECO:0000313" key="2">
    <source>
        <dbReference type="Proteomes" id="UP000248817"/>
    </source>
</evidence>
<dbReference type="AlphaFoldDB" id="A0A2V5ILA0"/>
<reference evidence="1 2" key="1">
    <citation type="submission" date="2018-02" db="EMBL/GenBank/DDBJ databases">
        <title>The genomes of Aspergillus section Nigri reveals drivers in fungal speciation.</title>
        <authorList>
            <consortium name="DOE Joint Genome Institute"/>
            <person name="Vesth T.C."/>
            <person name="Nybo J."/>
            <person name="Theobald S."/>
            <person name="Brandl J."/>
            <person name="Frisvad J.C."/>
            <person name="Nielsen K.F."/>
            <person name="Lyhne E.K."/>
            <person name="Kogle M.E."/>
            <person name="Kuo A."/>
            <person name="Riley R."/>
            <person name="Clum A."/>
            <person name="Nolan M."/>
            <person name="Lipzen A."/>
            <person name="Salamov A."/>
            <person name="Henrissat B."/>
            <person name="Wiebenga A."/>
            <person name="De vries R.P."/>
            <person name="Grigoriev I.V."/>
            <person name="Mortensen U.H."/>
            <person name="Andersen M.R."/>
            <person name="Baker S.E."/>
        </authorList>
    </citation>
    <scope>NUCLEOTIDE SEQUENCE [LARGE SCALE GENOMIC DNA]</scope>
    <source>
        <strain evidence="1 2">CBS 114.80</strain>
    </source>
</reference>
<accession>A0A2V5ILA0</accession>
<dbReference type="EMBL" id="KZ825472">
    <property type="protein sequence ID" value="PYI34984.1"/>
    <property type="molecule type" value="Genomic_DNA"/>
</dbReference>
<sequence length="156" mass="16899">MAQNLVELDPASRGELLNVLGVQLSLRTGHPEIRSASYLIQMRVGGCAPHPAVTSRTKRLLGSCTDRTPLHLQTKSRIPKPTSAFSERSLGCDGLSINAGHTIDARHSLQEMIHHASGLPAPGTHLQPHSRAHGTIRERTAQGHCGQSQALQWIFV</sequence>
<dbReference type="Proteomes" id="UP000248817">
    <property type="component" value="Unassembled WGS sequence"/>
</dbReference>
<protein>
    <submittedName>
        <fullName evidence="1">Uncharacterized protein</fullName>
    </submittedName>
</protein>
<evidence type="ECO:0000313" key="1">
    <source>
        <dbReference type="EMBL" id="PYI34984.1"/>
    </source>
</evidence>